<reference evidence="1" key="1">
    <citation type="journal article" date="2020" name="Nature">
        <title>Giant virus diversity and host interactions through global metagenomics.</title>
        <authorList>
            <person name="Schulz F."/>
            <person name="Roux S."/>
            <person name="Paez-Espino D."/>
            <person name="Jungbluth S."/>
            <person name="Walsh D.A."/>
            <person name="Denef V.J."/>
            <person name="McMahon K.D."/>
            <person name="Konstantinidis K.T."/>
            <person name="Eloe-Fadrosh E.A."/>
            <person name="Kyrpides N.C."/>
            <person name="Woyke T."/>
        </authorList>
    </citation>
    <scope>NUCLEOTIDE SEQUENCE</scope>
    <source>
        <strain evidence="1">GVMAG-M-3300020192-26</strain>
    </source>
</reference>
<protein>
    <recommendedName>
        <fullName evidence="2">F-box domain-containing protein</fullName>
    </recommendedName>
</protein>
<evidence type="ECO:0008006" key="2">
    <source>
        <dbReference type="Google" id="ProtNLM"/>
    </source>
</evidence>
<accession>A0A6C0C9X3</accession>
<dbReference type="AlphaFoldDB" id="A0A6C0C9X3"/>
<name>A0A6C0C9X3_9ZZZZ</name>
<sequence>MTSILFGDLFSDIIKYFSPVSLYRLTMTCKKFQHGLENNIKSNIINAIKTRLCNDLGPFQDEFMRILEPMNPVIIGSFITQCMLGEKWQDGTIKIWISNPTACLERYAEKYGKEREKNDEITNFLTANDCAKDILGRIYYSSVSAFWKRIISCSINDNKIDLILCDRRDGIHAKEFVQEFIHYDVNKNMFNITSSEISIYKMDKVSDKYANLIEQKDFYEQYPKMQRRGFKFYESDLNPDLMTDDEMINYYFRSSDIIKVSCDNDMYKIHMKMNREFIMDNNKIFCMTRTRRYVENPVFTVTELKITKYVDTDNTCTYRHMNMFVCKSKTCAVKLFYPESEHYHCVYITDDENIYDYSKSENGAILILNK</sequence>
<evidence type="ECO:0000313" key="1">
    <source>
        <dbReference type="EMBL" id="QHT00304.1"/>
    </source>
</evidence>
<dbReference type="EMBL" id="MN739354">
    <property type="protein sequence ID" value="QHT00304.1"/>
    <property type="molecule type" value="Genomic_DNA"/>
</dbReference>
<organism evidence="1">
    <name type="scientific">viral metagenome</name>
    <dbReference type="NCBI Taxonomy" id="1070528"/>
    <lineage>
        <taxon>unclassified sequences</taxon>
        <taxon>metagenomes</taxon>
        <taxon>organismal metagenomes</taxon>
    </lineage>
</organism>
<proteinExistence type="predicted"/>